<sequence length="19" mass="2197">MLSLSLCWNSMNFNKASHL</sequence>
<reference evidence="1" key="1">
    <citation type="submission" date="2018-02" db="EMBL/GenBank/DDBJ databases">
        <title>Rhizophora mucronata_Transcriptome.</title>
        <authorList>
            <person name="Meera S.P."/>
            <person name="Sreeshan A."/>
            <person name="Augustine A."/>
        </authorList>
    </citation>
    <scope>NUCLEOTIDE SEQUENCE</scope>
    <source>
        <tissue evidence="1">Leaf</tissue>
    </source>
</reference>
<evidence type="ECO:0000313" key="1">
    <source>
        <dbReference type="EMBL" id="MBX01188.1"/>
    </source>
</evidence>
<protein>
    <submittedName>
        <fullName evidence="1">Uncharacterized protein</fullName>
    </submittedName>
</protein>
<proteinExistence type="predicted"/>
<dbReference type="EMBL" id="GGEC01020704">
    <property type="protein sequence ID" value="MBX01188.1"/>
    <property type="molecule type" value="Transcribed_RNA"/>
</dbReference>
<dbReference type="AlphaFoldDB" id="A0A2P2K641"/>
<name>A0A2P2K641_RHIMU</name>
<organism evidence="1">
    <name type="scientific">Rhizophora mucronata</name>
    <name type="common">Asiatic mangrove</name>
    <dbReference type="NCBI Taxonomy" id="61149"/>
    <lineage>
        <taxon>Eukaryota</taxon>
        <taxon>Viridiplantae</taxon>
        <taxon>Streptophyta</taxon>
        <taxon>Embryophyta</taxon>
        <taxon>Tracheophyta</taxon>
        <taxon>Spermatophyta</taxon>
        <taxon>Magnoliopsida</taxon>
        <taxon>eudicotyledons</taxon>
        <taxon>Gunneridae</taxon>
        <taxon>Pentapetalae</taxon>
        <taxon>rosids</taxon>
        <taxon>fabids</taxon>
        <taxon>Malpighiales</taxon>
        <taxon>Rhizophoraceae</taxon>
        <taxon>Rhizophora</taxon>
    </lineage>
</organism>
<accession>A0A2P2K641</accession>